<organism evidence="9 10">
    <name type="scientific">Petrolisthes manimaculis</name>
    <dbReference type="NCBI Taxonomy" id="1843537"/>
    <lineage>
        <taxon>Eukaryota</taxon>
        <taxon>Metazoa</taxon>
        <taxon>Ecdysozoa</taxon>
        <taxon>Arthropoda</taxon>
        <taxon>Crustacea</taxon>
        <taxon>Multicrustacea</taxon>
        <taxon>Malacostraca</taxon>
        <taxon>Eumalacostraca</taxon>
        <taxon>Eucarida</taxon>
        <taxon>Decapoda</taxon>
        <taxon>Pleocyemata</taxon>
        <taxon>Anomura</taxon>
        <taxon>Galatheoidea</taxon>
        <taxon>Porcellanidae</taxon>
        <taxon>Petrolisthes</taxon>
    </lineage>
</organism>
<evidence type="ECO:0000256" key="4">
    <source>
        <dbReference type="ARBA" id="ARBA00022729"/>
    </source>
</evidence>
<protein>
    <recommendedName>
        <fullName evidence="3">acid phosphatase</fullName>
        <ecNumber evidence="3">3.1.3.2</ecNumber>
    </recommendedName>
</protein>
<dbReference type="EMBL" id="JAWZYT010004804">
    <property type="protein sequence ID" value="KAK4292526.1"/>
    <property type="molecule type" value="Genomic_DNA"/>
</dbReference>
<keyword evidence="10" id="KW-1185">Reference proteome</keyword>
<dbReference type="Proteomes" id="UP001292094">
    <property type="component" value="Unassembled WGS sequence"/>
</dbReference>
<gene>
    <name evidence="9" type="ORF">Pmani_020275</name>
    <name evidence="8" type="ORF">Pmani_034719</name>
</gene>
<dbReference type="PANTHER" id="PTHR11567">
    <property type="entry name" value="ACID PHOSPHATASE-RELATED"/>
    <property type="match status" value="1"/>
</dbReference>
<evidence type="ECO:0000256" key="5">
    <source>
        <dbReference type="ARBA" id="ARBA00022801"/>
    </source>
</evidence>
<dbReference type="GO" id="GO:0003993">
    <property type="term" value="F:acid phosphatase activity"/>
    <property type="evidence" value="ECO:0007669"/>
    <property type="project" value="UniProtKB-EC"/>
</dbReference>
<evidence type="ECO:0000313" key="9">
    <source>
        <dbReference type="EMBL" id="KAK4307998.1"/>
    </source>
</evidence>
<dbReference type="PANTHER" id="PTHR11567:SF211">
    <property type="entry name" value="PROSTATIC ACID PHOSPHATASE"/>
    <property type="match status" value="1"/>
</dbReference>
<dbReference type="EC" id="3.1.3.2" evidence="3"/>
<evidence type="ECO:0000256" key="2">
    <source>
        <dbReference type="ARBA" id="ARBA00005375"/>
    </source>
</evidence>
<evidence type="ECO:0000256" key="3">
    <source>
        <dbReference type="ARBA" id="ARBA00012646"/>
    </source>
</evidence>
<evidence type="ECO:0000256" key="6">
    <source>
        <dbReference type="ARBA" id="ARBA00023157"/>
    </source>
</evidence>
<evidence type="ECO:0000313" key="10">
    <source>
        <dbReference type="Proteomes" id="UP001292094"/>
    </source>
</evidence>
<dbReference type="SUPFAM" id="SSF53254">
    <property type="entry name" value="Phosphoglycerate mutase-like"/>
    <property type="match status" value="1"/>
</dbReference>
<keyword evidence="4" id="KW-0732">Signal</keyword>
<dbReference type="AlphaFoldDB" id="A0AAE1U2R3"/>
<comment type="similarity">
    <text evidence="2">Belongs to the histidine acid phosphatase family.</text>
</comment>
<keyword evidence="7" id="KW-0325">Glycoprotein</keyword>
<comment type="catalytic activity">
    <reaction evidence="1">
        <text>a phosphate monoester + H2O = an alcohol + phosphate</text>
        <dbReference type="Rhea" id="RHEA:15017"/>
        <dbReference type="ChEBI" id="CHEBI:15377"/>
        <dbReference type="ChEBI" id="CHEBI:30879"/>
        <dbReference type="ChEBI" id="CHEBI:43474"/>
        <dbReference type="ChEBI" id="CHEBI:67140"/>
        <dbReference type="EC" id="3.1.3.2"/>
    </reaction>
</comment>
<keyword evidence="5" id="KW-0378">Hydrolase</keyword>
<proteinExistence type="inferred from homology"/>
<keyword evidence="6" id="KW-1015">Disulfide bond</keyword>
<evidence type="ECO:0000313" key="8">
    <source>
        <dbReference type="EMBL" id="KAK4292526.1"/>
    </source>
</evidence>
<evidence type="ECO:0000256" key="1">
    <source>
        <dbReference type="ARBA" id="ARBA00000032"/>
    </source>
</evidence>
<dbReference type="Pfam" id="PF00328">
    <property type="entry name" value="His_Phos_2"/>
    <property type="match status" value="1"/>
</dbReference>
<comment type="caution">
    <text evidence="9">The sequence shown here is derived from an EMBL/GenBank/DDBJ whole genome shotgun (WGS) entry which is preliminary data.</text>
</comment>
<dbReference type="InterPro" id="IPR000560">
    <property type="entry name" value="His_Pase_clade-2"/>
</dbReference>
<dbReference type="EMBL" id="JAWZYT010001940">
    <property type="protein sequence ID" value="KAK4307998.1"/>
    <property type="molecule type" value="Genomic_DNA"/>
</dbReference>
<dbReference type="CDD" id="cd07061">
    <property type="entry name" value="HP_HAP_like"/>
    <property type="match status" value="1"/>
</dbReference>
<dbReference type="Gene3D" id="3.40.50.1240">
    <property type="entry name" value="Phosphoglycerate mutase-like"/>
    <property type="match status" value="1"/>
</dbReference>
<reference evidence="9" key="1">
    <citation type="submission" date="2023-11" db="EMBL/GenBank/DDBJ databases">
        <title>Genome assemblies of two species of porcelain crab, Petrolisthes cinctipes and Petrolisthes manimaculis (Anomura: Porcellanidae).</title>
        <authorList>
            <person name="Angst P."/>
        </authorList>
    </citation>
    <scope>NUCLEOTIDE SEQUENCE</scope>
    <source>
        <strain evidence="9">PB745_02</strain>
        <tissue evidence="9">Gill</tissue>
    </source>
</reference>
<dbReference type="InterPro" id="IPR050645">
    <property type="entry name" value="Histidine_acid_phosphatase"/>
</dbReference>
<name>A0AAE1U2R3_9EUCA</name>
<sequence>MHYKLGRWLRLRYGGFISRRWQPGEVTVRSTDVDRTLMSAACNLAAFYRPDQVDERFEDDLPWLPTPINTVPLDSDKLMSVDLSCPRVKEELALEAKLPEVMAVMKANAQLFPYLSKHTHDNITTIISVDYLHDTLYIESLYNLTIPAWAQKVMPQMKELASFSFKMAAMTPQLKRLRAGPLIKEMSDNMRTRANNASSPARMHMYSGHDTTLAVLMQGLGVYNGVPPPYATTFIIELHNINGQRFVKMYLMNDSSLATPPHSLTLPGCRKVCPLDTWLSLAGVVVPDDWTKECHATTHPALVFGTGE</sequence>
<accession>A0AAE1U2R3</accession>
<dbReference type="InterPro" id="IPR029033">
    <property type="entry name" value="His_PPase_superfam"/>
</dbReference>
<evidence type="ECO:0000256" key="7">
    <source>
        <dbReference type="ARBA" id="ARBA00023180"/>
    </source>
</evidence>